<feature type="region of interest" description="Disordered" evidence="1">
    <location>
        <begin position="769"/>
        <end position="798"/>
    </location>
</feature>
<evidence type="ECO:0000256" key="1">
    <source>
        <dbReference type="SAM" id="MobiDB-lite"/>
    </source>
</evidence>
<feature type="region of interest" description="Disordered" evidence="1">
    <location>
        <begin position="385"/>
        <end position="419"/>
    </location>
</feature>
<accession>W9XAK0</accession>
<feature type="compositionally biased region" description="Basic and acidic residues" evidence="1">
    <location>
        <begin position="119"/>
        <end position="128"/>
    </location>
</feature>
<reference evidence="2 3" key="1">
    <citation type="submission" date="2013-03" db="EMBL/GenBank/DDBJ databases">
        <title>The Genome Sequence of Capronia epimyces CBS 606.96.</title>
        <authorList>
            <consortium name="The Broad Institute Genomics Platform"/>
            <person name="Cuomo C."/>
            <person name="de Hoog S."/>
            <person name="Gorbushina A."/>
            <person name="Walker B."/>
            <person name="Young S.K."/>
            <person name="Zeng Q."/>
            <person name="Gargeya S."/>
            <person name="Fitzgerald M."/>
            <person name="Haas B."/>
            <person name="Abouelleil A."/>
            <person name="Allen A.W."/>
            <person name="Alvarado L."/>
            <person name="Arachchi H.M."/>
            <person name="Berlin A.M."/>
            <person name="Chapman S.B."/>
            <person name="Gainer-Dewar J."/>
            <person name="Goldberg J."/>
            <person name="Griggs A."/>
            <person name="Gujja S."/>
            <person name="Hansen M."/>
            <person name="Howarth C."/>
            <person name="Imamovic A."/>
            <person name="Ireland A."/>
            <person name="Larimer J."/>
            <person name="McCowan C."/>
            <person name="Murphy C."/>
            <person name="Pearson M."/>
            <person name="Poon T.W."/>
            <person name="Priest M."/>
            <person name="Roberts A."/>
            <person name="Saif S."/>
            <person name="Shea T."/>
            <person name="Sisk P."/>
            <person name="Sykes S."/>
            <person name="Wortman J."/>
            <person name="Nusbaum C."/>
            <person name="Birren B."/>
        </authorList>
    </citation>
    <scope>NUCLEOTIDE SEQUENCE [LARGE SCALE GENOMIC DNA]</scope>
    <source>
        <strain evidence="2 3">CBS 606.96</strain>
    </source>
</reference>
<dbReference type="EMBL" id="AMGY01000010">
    <property type="protein sequence ID" value="EXJ77497.1"/>
    <property type="molecule type" value="Genomic_DNA"/>
</dbReference>
<dbReference type="RefSeq" id="XP_007738007.1">
    <property type="nucleotide sequence ID" value="XM_007739817.1"/>
</dbReference>
<feature type="region of interest" description="Disordered" evidence="1">
    <location>
        <begin position="844"/>
        <end position="897"/>
    </location>
</feature>
<name>W9XAK0_9EURO</name>
<feature type="compositionally biased region" description="Polar residues" evidence="1">
    <location>
        <begin position="615"/>
        <end position="630"/>
    </location>
</feature>
<feature type="compositionally biased region" description="Polar residues" evidence="1">
    <location>
        <begin position="314"/>
        <end position="323"/>
    </location>
</feature>
<evidence type="ECO:0000313" key="2">
    <source>
        <dbReference type="EMBL" id="EXJ77497.1"/>
    </source>
</evidence>
<dbReference type="AlphaFoldDB" id="W9XAK0"/>
<dbReference type="HOGENOM" id="CLU_350598_0_0_1"/>
<keyword evidence="3" id="KW-1185">Reference proteome</keyword>
<sequence>MPGKYSHSVVLADYSNHGVIYPPDDQLLVYLRSLGNLPPVPVPQTVTLHPPVKSGERSTTAISSTWQACLPDVEIPTRQPQPKSNGCVTPNQLQEHAHKQQSRRLILDLENDASGHGTEGTEGKDAQSHRPNSVQHRLSADLISRTLDAYTEKEVCFLQPDTQVPVPCTSRDAIVFKTITRPSTSRPLKFQPRNDVESFQQFRYRGAPLSPTQSHRGEPLLSVQEFLNASPRLKEDNTASKQQRSTFSSSTFYGKRQSPQSPPSQDKGSKRGYLSSTRPSMPSLRDGRGINFTNSSDDGEGVARITPTPDLRDLTSNFASRSNDTSRRRKIMDLTEELHILTTRGAPNSQWDTQSVEAQRADARMGQLRTKKTYDISDIDDSELSELDGIELRPPQRPSTFSRPQSKHGGGPLQGQDLLFDVPDDQLSPLTPHSAQSFDSPVGGMSISSVKPDFLQFSNRGRPNGDYFSRAPLRNDHLHRGSPRNVDNYMPKNEPQADKAVNSPVPRGTVKMAGPSHQVRNNSVSSADGIEQTLSVPQGAPPRSHRQNFESRPSFSTSPDTQAAALPRSILRASTSTPGHGSSTPPFGTPSIVRNPEKIAVINAETQRRSAASPRASTNSDFQASSTRTTPTKERKHHRHRLPVMGSKNVSLLDLAQGWSGDRKSRFESMHVHEQTPTNMETSMTAAMDTQAGQIRKPPSIQTSRAASLSAPSLIPVSSNQTDRGSRLVFDSDSGLDFPGHAGGGWPGQDSRLSPAGIQRPVSDIRAGLHQRPGKAEHYDNANDERGIFGGYEDDEDNNDNDMIDHGAALPPPDISRCRRSAAARRRSLNDGDRVETIFRVLREGPGPRSSNRVSQRDGQDGVGEEMDAMQDHMYTRRSNPRTRRKSVLGRLVMRRR</sequence>
<gene>
    <name evidence="2" type="ORF">A1O3_09723</name>
</gene>
<organism evidence="2 3">
    <name type="scientific">Capronia epimyces CBS 606.96</name>
    <dbReference type="NCBI Taxonomy" id="1182542"/>
    <lineage>
        <taxon>Eukaryota</taxon>
        <taxon>Fungi</taxon>
        <taxon>Dikarya</taxon>
        <taxon>Ascomycota</taxon>
        <taxon>Pezizomycotina</taxon>
        <taxon>Eurotiomycetes</taxon>
        <taxon>Chaetothyriomycetidae</taxon>
        <taxon>Chaetothyriales</taxon>
        <taxon>Herpotrichiellaceae</taxon>
        <taxon>Capronia</taxon>
    </lineage>
</organism>
<proteinExistence type="predicted"/>
<dbReference type="GeneID" id="19173807"/>
<feature type="compositionally biased region" description="Basic and acidic residues" evidence="1">
    <location>
        <begin position="774"/>
        <end position="787"/>
    </location>
</feature>
<feature type="compositionally biased region" description="Low complexity" evidence="1">
    <location>
        <begin position="574"/>
        <end position="591"/>
    </location>
</feature>
<feature type="region of interest" description="Disordered" evidence="1">
    <location>
        <begin position="229"/>
        <end position="327"/>
    </location>
</feature>
<feature type="compositionally biased region" description="Polar residues" evidence="1">
    <location>
        <begin position="550"/>
        <end position="561"/>
    </location>
</feature>
<evidence type="ECO:0000313" key="3">
    <source>
        <dbReference type="Proteomes" id="UP000019478"/>
    </source>
</evidence>
<comment type="caution">
    <text evidence="2">The sequence shown here is derived from an EMBL/GenBank/DDBJ whole genome shotgun (WGS) entry which is preliminary data.</text>
</comment>
<feature type="region of interest" description="Disordered" evidence="1">
    <location>
        <begin position="76"/>
        <end position="135"/>
    </location>
</feature>
<feature type="compositionally biased region" description="Basic residues" evidence="1">
    <location>
        <begin position="879"/>
        <end position="897"/>
    </location>
</feature>
<feature type="region of interest" description="Disordered" evidence="1">
    <location>
        <begin position="606"/>
        <end position="639"/>
    </location>
</feature>
<feature type="compositionally biased region" description="Polar residues" evidence="1">
    <location>
        <begin position="518"/>
        <end position="536"/>
    </location>
</feature>
<feature type="compositionally biased region" description="Polar residues" evidence="1">
    <location>
        <begin position="78"/>
        <end position="94"/>
    </location>
</feature>
<feature type="compositionally biased region" description="Polar residues" evidence="1">
    <location>
        <begin position="239"/>
        <end position="266"/>
    </location>
</feature>
<dbReference type="OrthoDB" id="4151037at2759"/>
<dbReference type="Proteomes" id="UP000019478">
    <property type="component" value="Unassembled WGS sequence"/>
</dbReference>
<feature type="region of interest" description="Disordered" evidence="1">
    <location>
        <begin position="465"/>
        <end position="594"/>
    </location>
</feature>
<protein>
    <submittedName>
        <fullName evidence="2">Uncharacterized protein</fullName>
    </submittedName>
</protein>